<dbReference type="PANTHER" id="PTHR46310">
    <property type="entry name" value="AMIDASE 1"/>
    <property type="match status" value="1"/>
</dbReference>
<reference evidence="3" key="3">
    <citation type="submission" date="2020-12" db="UniProtKB">
        <authorList>
            <consortium name="EnsemblPlants"/>
        </authorList>
    </citation>
    <scope>IDENTIFICATION</scope>
</reference>
<dbReference type="STRING" id="3218.A0A2K1IUT8"/>
<proteinExistence type="predicted"/>
<evidence type="ECO:0000313" key="2">
    <source>
        <dbReference type="EMBL" id="PNR33028.1"/>
    </source>
</evidence>
<dbReference type="Gene3D" id="3.90.1300.10">
    <property type="entry name" value="Amidase signature (AS) domain"/>
    <property type="match status" value="1"/>
</dbReference>
<keyword evidence="4" id="KW-1185">Reference proteome</keyword>
<evidence type="ECO:0000313" key="4">
    <source>
        <dbReference type="Proteomes" id="UP000006727"/>
    </source>
</evidence>
<protein>
    <recommendedName>
        <fullName evidence="1">Amidase domain-containing protein</fullName>
    </recommendedName>
</protein>
<gene>
    <name evidence="2" type="ORF">PHYPA_024971</name>
</gene>
<dbReference type="Gramene" id="Pp3c20_10030V3.1">
    <property type="protein sequence ID" value="Pp3c20_10030V3.1"/>
    <property type="gene ID" value="Pp3c20_10030"/>
</dbReference>
<feature type="domain" description="Amidase" evidence="1">
    <location>
        <begin position="134"/>
        <end position="527"/>
    </location>
</feature>
<dbReference type="AlphaFoldDB" id="A0A2K1IUT8"/>
<dbReference type="SUPFAM" id="SSF75304">
    <property type="entry name" value="Amidase signature (AS) enzymes"/>
    <property type="match status" value="1"/>
</dbReference>
<reference evidence="2 4" key="1">
    <citation type="journal article" date="2008" name="Science">
        <title>The Physcomitrella genome reveals evolutionary insights into the conquest of land by plants.</title>
        <authorList>
            <person name="Rensing S."/>
            <person name="Lang D."/>
            <person name="Zimmer A."/>
            <person name="Terry A."/>
            <person name="Salamov A."/>
            <person name="Shapiro H."/>
            <person name="Nishiyama T."/>
            <person name="Perroud P.-F."/>
            <person name="Lindquist E."/>
            <person name="Kamisugi Y."/>
            <person name="Tanahashi T."/>
            <person name="Sakakibara K."/>
            <person name="Fujita T."/>
            <person name="Oishi K."/>
            <person name="Shin-I T."/>
            <person name="Kuroki Y."/>
            <person name="Toyoda A."/>
            <person name="Suzuki Y."/>
            <person name="Hashimoto A."/>
            <person name="Yamaguchi K."/>
            <person name="Sugano A."/>
            <person name="Kohara Y."/>
            <person name="Fujiyama A."/>
            <person name="Anterola A."/>
            <person name="Aoki S."/>
            <person name="Ashton N."/>
            <person name="Barbazuk W.B."/>
            <person name="Barker E."/>
            <person name="Bennetzen J."/>
            <person name="Bezanilla M."/>
            <person name="Blankenship R."/>
            <person name="Cho S.H."/>
            <person name="Dutcher S."/>
            <person name="Estelle M."/>
            <person name="Fawcett J.A."/>
            <person name="Gundlach H."/>
            <person name="Hanada K."/>
            <person name="Heyl A."/>
            <person name="Hicks K.A."/>
            <person name="Hugh J."/>
            <person name="Lohr M."/>
            <person name="Mayer K."/>
            <person name="Melkozernov A."/>
            <person name="Murata T."/>
            <person name="Nelson D."/>
            <person name="Pils B."/>
            <person name="Prigge M."/>
            <person name="Reiss B."/>
            <person name="Renner T."/>
            <person name="Rombauts S."/>
            <person name="Rushton P."/>
            <person name="Sanderfoot A."/>
            <person name="Schween G."/>
            <person name="Shiu S.-H."/>
            <person name="Stueber K."/>
            <person name="Theodoulou F.L."/>
            <person name="Tu H."/>
            <person name="Van de Peer Y."/>
            <person name="Verrier P.J."/>
            <person name="Waters E."/>
            <person name="Wood A."/>
            <person name="Yang L."/>
            <person name="Cove D."/>
            <person name="Cuming A."/>
            <person name="Hasebe M."/>
            <person name="Lucas S."/>
            <person name="Mishler D.B."/>
            <person name="Reski R."/>
            <person name="Grigoriev I."/>
            <person name="Quatrano R.S."/>
            <person name="Boore J.L."/>
        </authorList>
    </citation>
    <scope>NUCLEOTIDE SEQUENCE [LARGE SCALE GENOMIC DNA]</scope>
    <source>
        <strain evidence="3 4">cv. Gransden 2004</strain>
    </source>
</reference>
<dbReference type="Pfam" id="PF01425">
    <property type="entry name" value="Amidase"/>
    <property type="match status" value="1"/>
</dbReference>
<dbReference type="PaxDb" id="3218-PP1S192_86V6.1"/>
<sequence length="558" mass="61117">MAKHDASSSIDAVENAIDGEVQNAMETVSDFIHVDNEGGFKSSLAALLRRIPKKAWFLMGLGVAGIIVTNGNIGNVKGHRKVLNIGSRITNLFAKGGNRLRKNRHPSICHYVQLKPDVYHFEDALYKRKFCAQDSFDVEKKITGFGSPDWENSHEPAIKTAPVLVKLRKAGATCIGKTIMDEMGFCLLGANRWLGTPENPFSTSRICGGSSSGAAVSVGSKVVDFAIGIDTVGDVRVPAACCGVLGFRSSHGAISLEGTIPVASSFDAVGWFARNAGLLRLVGRQLCPHVVMDGKGPKRFYMAHDVFKLSAVSHLRTADVLARSVQRTVGRHTLCNLNFIEYLEDHAPAIQTFKKELERMGLDSSQYTALDVLRESMLLFQRHEFKGNHGEWIAKAKPYLTRTVESRVHKAVLLPDSEALRVIAIQVREEISSLMNNLLKNDAILVVPALPSLPPKSAAVSNELETFEYKTQALMSLSSLSRCCQVMASRIVFKAVRETEVVIPVGRNELPISVSLLARNGADLLLLETVMLLHTTIQQEVLVITNPNLPITAFLEIR</sequence>
<reference evidence="2 4" key="2">
    <citation type="journal article" date="2018" name="Plant J.">
        <title>The Physcomitrella patens chromosome-scale assembly reveals moss genome structure and evolution.</title>
        <authorList>
            <person name="Lang D."/>
            <person name="Ullrich K.K."/>
            <person name="Murat F."/>
            <person name="Fuchs J."/>
            <person name="Jenkins J."/>
            <person name="Haas F.B."/>
            <person name="Piednoel M."/>
            <person name="Gundlach H."/>
            <person name="Van Bel M."/>
            <person name="Meyberg R."/>
            <person name="Vives C."/>
            <person name="Morata J."/>
            <person name="Symeonidi A."/>
            <person name="Hiss M."/>
            <person name="Muchero W."/>
            <person name="Kamisugi Y."/>
            <person name="Saleh O."/>
            <person name="Blanc G."/>
            <person name="Decker E.L."/>
            <person name="van Gessel N."/>
            <person name="Grimwood J."/>
            <person name="Hayes R.D."/>
            <person name="Graham S.W."/>
            <person name="Gunter L.E."/>
            <person name="McDaniel S.F."/>
            <person name="Hoernstein S.N.W."/>
            <person name="Larsson A."/>
            <person name="Li F.W."/>
            <person name="Perroud P.F."/>
            <person name="Phillips J."/>
            <person name="Ranjan P."/>
            <person name="Rokshar D.S."/>
            <person name="Rothfels C.J."/>
            <person name="Schneider L."/>
            <person name="Shu S."/>
            <person name="Stevenson D.W."/>
            <person name="Thummler F."/>
            <person name="Tillich M."/>
            <person name="Villarreal Aguilar J.C."/>
            <person name="Widiez T."/>
            <person name="Wong G.K."/>
            <person name="Wymore A."/>
            <person name="Zhang Y."/>
            <person name="Zimmer A.D."/>
            <person name="Quatrano R.S."/>
            <person name="Mayer K.F.X."/>
            <person name="Goodstein D."/>
            <person name="Casacuberta J.M."/>
            <person name="Vandepoele K."/>
            <person name="Reski R."/>
            <person name="Cuming A.C."/>
            <person name="Tuskan G.A."/>
            <person name="Maumus F."/>
            <person name="Salse J."/>
            <person name="Schmutz J."/>
            <person name="Rensing S.A."/>
        </authorList>
    </citation>
    <scope>NUCLEOTIDE SEQUENCE [LARGE SCALE GENOMIC DNA]</scope>
    <source>
        <strain evidence="3 4">cv. Gransden 2004</strain>
    </source>
</reference>
<dbReference type="PANTHER" id="PTHR46310:SF7">
    <property type="entry name" value="AMIDASE 1"/>
    <property type="match status" value="1"/>
</dbReference>
<dbReference type="InterPro" id="IPR023631">
    <property type="entry name" value="Amidase_dom"/>
</dbReference>
<evidence type="ECO:0000259" key="1">
    <source>
        <dbReference type="Pfam" id="PF01425"/>
    </source>
</evidence>
<name>A0A2K1IUT8_PHYPA</name>
<dbReference type="InterPro" id="IPR036928">
    <property type="entry name" value="AS_sf"/>
</dbReference>
<organism evidence="2">
    <name type="scientific">Physcomitrium patens</name>
    <name type="common">Spreading-leaved earth moss</name>
    <name type="synonym">Physcomitrella patens</name>
    <dbReference type="NCBI Taxonomy" id="3218"/>
    <lineage>
        <taxon>Eukaryota</taxon>
        <taxon>Viridiplantae</taxon>
        <taxon>Streptophyta</taxon>
        <taxon>Embryophyta</taxon>
        <taxon>Bryophyta</taxon>
        <taxon>Bryophytina</taxon>
        <taxon>Bryopsida</taxon>
        <taxon>Funariidae</taxon>
        <taxon>Funariales</taxon>
        <taxon>Funariaceae</taxon>
        <taxon>Physcomitrium</taxon>
    </lineage>
</organism>
<accession>A0A2K1IUT8</accession>
<dbReference type="EnsemblPlants" id="Pp3c20_10030V3.1">
    <property type="protein sequence ID" value="Pp3c20_10030V3.1"/>
    <property type="gene ID" value="Pp3c20_10030"/>
</dbReference>
<dbReference type="EMBL" id="ABEU02000020">
    <property type="protein sequence ID" value="PNR33028.1"/>
    <property type="molecule type" value="Genomic_DNA"/>
</dbReference>
<dbReference type="Proteomes" id="UP000006727">
    <property type="component" value="Chromosome 20"/>
</dbReference>
<dbReference type="InParanoid" id="A0A2K1IUT8"/>
<evidence type="ECO:0000313" key="3">
    <source>
        <dbReference type="EnsemblPlants" id="Pp3c20_10030V3.1"/>
    </source>
</evidence>